<evidence type="ECO:0000256" key="3">
    <source>
        <dbReference type="ARBA" id="ARBA00022475"/>
    </source>
</evidence>
<organism evidence="9 10">
    <name type="scientific">Kistimonas scapharcae</name>
    <dbReference type="NCBI Taxonomy" id="1036133"/>
    <lineage>
        <taxon>Bacteria</taxon>
        <taxon>Pseudomonadati</taxon>
        <taxon>Pseudomonadota</taxon>
        <taxon>Gammaproteobacteria</taxon>
        <taxon>Oceanospirillales</taxon>
        <taxon>Endozoicomonadaceae</taxon>
        <taxon>Kistimonas</taxon>
    </lineage>
</organism>
<evidence type="ECO:0000256" key="7">
    <source>
        <dbReference type="SAM" id="MobiDB-lite"/>
    </source>
</evidence>
<feature type="transmembrane region" description="Helical" evidence="8">
    <location>
        <begin position="12"/>
        <end position="37"/>
    </location>
</feature>
<evidence type="ECO:0000256" key="5">
    <source>
        <dbReference type="ARBA" id="ARBA00022989"/>
    </source>
</evidence>
<feature type="transmembrane region" description="Helical" evidence="8">
    <location>
        <begin position="323"/>
        <end position="347"/>
    </location>
</feature>
<dbReference type="PANTHER" id="PTHR42775">
    <property type="entry name" value="PERMEASE RV2963-RELATED"/>
    <property type="match status" value="1"/>
</dbReference>
<feature type="transmembrane region" description="Helical" evidence="8">
    <location>
        <begin position="57"/>
        <end position="83"/>
    </location>
</feature>
<feature type="region of interest" description="Disordered" evidence="7">
    <location>
        <begin position="154"/>
        <end position="174"/>
    </location>
</feature>
<comment type="subcellular location">
    <subcellularLocation>
        <location evidence="1">Cell membrane</location>
        <topology evidence="1">Multi-pass membrane protein</topology>
    </subcellularLocation>
</comment>
<dbReference type="InterPro" id="IPR053166">
    <property type="entry name" value="UPF0718_permease"/>
</dbReference>
<dbReference type="EMBL" id="BAABFL010000396">
    <property type="protein sequence ID" value="GAA4650441.1"/>
    <property type="molecule type" value="Genomic_DNA"/>
</dbReference>
<dbReference type="Proteomes" id="UP001500604">
    <property type="component" value="Unassembled WGS sequence"/>
</dbReference>
<reference evidence="10" key="1">
    <citation type="journal article" date="2019" name="Int. J. Syst. Evol. Microbiol.">
        <title>The Global Catalogue of Microorganisms (GCM) 10K type strain sequencing project: providing services to taxonomists for standard genome sequencing and annotation.</title>
        <authorList>
            <consortium name="The Broad Institute Genomics Platform"/>
            <consortium name="The Broad Institute Genome Sequencing Center for Infectious Disease"/>
            <person name="Wu L."/>
            <person name="Ma J."/>
        </authorList>
    </citation>
    <scope>NUCLEOTIDE SEQUENCE [LARGE SCALE GENOMIC DNA]</scope>
    <source>
        <strain evidence="10">JCM 17805</strain>
    </source>
</reference>
<keyword evidence="3" id="KW-1003">Cell membrane</keyword>
<evidence type="ECO:0000256" key="2">
    <source>
        <dbReference type="ARBA" id="ARBA00006386"/>
    </source>
</evidence>
<evidence type="ECO:0000256" key="8">
    <source>
        <dbReference type="SAM" id="Phobius"/>
    </source>
</evidence>
<evidence type="ECO:0000313" key="10">
    <source>
        <dbReference type="Proteomes" id="UP001500604"/>
    </source>
</evidence>
<dbReference type="PANTHER" id="PTHR42775:SF2">
    <property type="entry name" value="PERMEASE"/>
    <property type="match status" value="1"/>
</dbReference>
<dbReference type="InterPro" id="IPR005524">
    <property type="entry name" value="DUF318"/>
</dbReference>
<protein>
    <submittedName>
        <fullName evidence="9">Permease</fullName>
    </submittedName>
</protein>
<gene>
    <name evidence="9" type="ORF">GCM10023116_27240</name>
</gene>
<evidence type="ECO:0000256" key="1">
    <source>
        <dbReference type="ARBA" id="ARBA00004651"/>
    </source>
</evidence>
<evidence type="ECO:0000313" key="9">
    <source>
        <dbReference type="EMBL" id="GAA4650441.1"/>
    </source>
</evidence>
<comment type="similarity">
    <text evidence="2">Belongs to the UPF0718 family.</text>
</comment>
<dbReference type="RefSeq" id="WP_345196621.1">
    <property type="nucleotide sequence ID" value="NZ_BAABFL010000396.1"/>
</dbReference>
<keyword evidence="5 8" id="KW-1133">Transmembrane helix</keyword>
<accession>A0ABP8V3B7</accession>
<keyword evidence="6 8" id="KW-0472">Membrane</keyword>
<name>A0ABP8V3B7_9GAMM</name>
<dbReference type="Pfam" id="PF03773">
    <property type="entry name" value="ArsP_1"/>
    <property type="match status" value="1"/>
</dbReference>
<evidence type="ECO:0000256" key="6">
    <source>
        <dbReference type="ARBA" id="ARBA00023136"/>
    </source>
</evidence>
<keyword evidence="4 8" id="KW-0812">Transmembrane</keyword>
<feature type="transmembrane region" description="Helical" evidence="8">
    <location>
        <begin position="120"/>
        <end position="137"/>
    </location>
</feature>
<feature type="transmembrane region" description="Helical" evidence="8">
    <location>
        <begin position="260"/>
        <end position="277"/>
    </location>
</feature>
<feature type="transmembrane region" description="Helical" evidence="8">
    <location>
        <begin position="289"/>
        <end position="311"/>
    </location>
</feature>
<evidence type="ECO:0000256" key="4">
    <source>
        <dbReference type="ARBA" id="ARBA00022692"/>
    </source>
</evidence>
<keyword evidence="10" id="KW-1185">Reference proteome</keyword>
<comment type="caution">
    <text evidence="9">The sequence shown here is derived from an EMBL/GenBank/DDBJ whole genome shotgun (WGS) entry which is preliminary data.</text>
</comment>
<feature type="transmembrane region" description="Helical" evidence="8">
    <location>
        <begin position="230"/>
        <end position="248"/>
    </location>
</feature>
<sequence length="348" mass="37054">MSDSLMAMLGETFHMFLFLATELTLLFLVISFIVGVINEVLPAGKVQKILSSRNGRGYFTGAILGSVTPFCSCSTIPMLTGLLKARAGFGPTMTFLFTSPLLNPVIIGLFLVTFGVKITVIYAVVALTVAVVASVILEKLKFDRFIRSDVLQAGSSTGCGSKSTGCSSNTADSSSCCDSNDTTASQSCYSTPTSQCCDNKPAPSGCCTAEQPESRWMRVWHETWSQFRKVLPWLMVGVVIGSFTYGFVPNELITRFAGSDNPLAVPVAAFIGIPLYIRAETMIPLAATLAAKGMSLGALMALIIGSAGASITEVFLLKSLFRGPMVAAFLLVIFSMAIIGGYSFSLFM</sequence>
<proteinExistence type="inferred from homology"/>